<evidence type="ECO:0000259" key="2">
    <source>
        <dbReference type="Pfam" id="PF01458"/>
    </source>
</evidence>
<dbReference type="SUPFAM" id="SSF101960">
    <property type="entry name" value="Stabilizer of iron transporter SufD"/>
    <property type="match status" value="1"/>
</dbReference>
<dbReference type="RefSeq" id="WP_147300971.1">
    <property type="nucleotide sequence ID" value="NZ_QRDW01000002.1"/>
</dbReference>
<dbReference type="OrthoDB" id="9768262at2"/>
<name>A0A3D9HSA3_9PROT</name>
<reference evidence="4 5" key="1">
    <citation type="submission" date="2018-07" db="EMBL/GenBank/DDBJ databases">
        <title>Genomic Encyclopedia of Type Strains, Phase III (KMG-III): the genomes of soil and plant-associated and newly described type strains.</title>
        <authorList>
            <person name="Whitman W."/>
        </authorList>
    </citation>
    <scope>NUCLEOTIDE SEQUENCE [LARGE SCALE GENOMIC DNA]</scope>
    <source>
        <strain evidence="4 5">CECT 8488</strain>
    </source>
</reference>
<dbReference type="GO" id="GO:0016226">
    <property type="term" value="P:iron-sulfur cluster assembly"/>
    <property type="evidence" value="ECO:0007669"/>
    <property type="project" value="InterPro"/>
</dbReference>
<organism evidence="4 5">
    <name type="scientific">Aestuariispira insulae</name>
    <dbReference type="NCBI Taxonomy" id="1461337"/>
    <lineage>
        <taxon>Bacteria</taxon>
        <taxon>Pseudomonadati</taxon>
        <taxon>Pseudomonadota</taxon>
        <taxon>Alphaproteobacteria</taxon>
        <taxon>Rhodospirillales</taxon>
        <taxon>Kiloniellaceae</taxon>
        <taxon>Aestuariispira</taxon>
    </lineage>
</organism>
<dbReference type="PANTHER" id="PTHR43575:SF1">
    <property type="entry name" value="PROTEIN ABCI7, CHLOROPLASTIC"/>
    <property type="match status" value="1"/>
</dbReference>
<dbReference type="PANTHER" id="PTHR43575">
    <property type="entry name" value="PROTEIN ABCI7, CHLOROPLASTIC"/>
    <property type="match status" value="1"/>
</dbReference>
<feature type="domain" description="SUF system FeS cluster assembly SufBD N-terminal" evidence="3">
    <location>
        <begin position="5"/>
        <end position="157"/>
    </location>
</feature>
<feature type="domain" description="SUF system FeS cluster assembly SufBD core" evidence="2">
    <location>
        <begin position="167"/>
        <end position="395"/>
    </location>
</feature>
<dbReference type="InterPro" id="IPR000825">
    <property type="entry name" value="SUF_FeS_clus_asmbl_SufBD_core"/>
</dbReference>
<keyword evidence="5" id="KW-1185">Reference proteome</keyword>
<evidence type="ECO:0000259" key="3">
    <source>
        <dbReference type="Pfam" id="PF19295"/>
    </source>
</evidence>
<dbReference type="InterPro" id="IPR055346">
    <property type="entry name" value="Fe-S_cluster_assembly_SufBD"/>
</dbReference>
<evidence type="ECO:0000313" key="4">
    <source>
        <dbReference type="EMBL" id="RED52339.1"/>
    </source>
</evidence>
<dbReference type="Proteomes" id="UP000256845">
    <property type="component" value="Unassembled WGS sequence"/>
</dbReference>
<dbReference type="EMBL" id="QRDW01000002">
    <property type="protein sequence ID" value="RED52339.1"/>
    <property type="molecule type" value="Genomic_DNA"/>
</dbReference>
<dbReference type="InterPro" id="IPR045595">
    <property type="entry name" value="SufBD_N"/>
</dbReference>
<dbReference type="NCBIfam" id="TIGR01981">
    <property type="entry name" value="sufD"/>
    <property type="match status" value="1"/>
</dbReference>
<dbReference type="AlphaFoldDB" id="A0A3D9HSA3"/>
<gene>
    <name evidence="4" type="ORF">DFP90_102359</name>
</gene>
<protein>
    <submittedName>
        <fullName evidence="4">Fe-S cluster assembly protein SufD</fullName>
    </submittedName>
</protein>
<dbReference type="InterPro" id="IPR037284">
    <property type="entry name" value="SUF_FeS_clus_asmbl_SufBD_sf"/>
</dbReference>
<sequence length="424" mass="45717">MSEMIDPFIKALDQVEQTGPAWLDALRKQGAQDYRTLALPHVKLEQWKYTNLKDLRGAEIAAADAALLDALPATLPDLDAYRLVLVNGRFDADLSDLGGLSDKALVKGLEQALEDGDIETLGGGFEDAALVSLSDALLRDGAFIRIKRGHMLDKPIHLVILSVGSDKLTASHPRIVIDMQDGASATVIETHMGANDSAVVSLPVSEVTVAEKARLGHYKQQLDNAQSYHLAHSAVTVAEGATYDSFVLQLGGKLARCDVRCLIDGAHADVRVNGAYHAGNGQHVDNTSFIDHAAPDAKSAENFRGVLDGDGRGVFQGKILVRQIAQGTDGQQMNRALLLSEKAEIDSKPELEIYADDVKCSHGATAGDMDEDQLFYLMARGIDADTARKLLIQAFLFDVLNEIDYAPAREIFHDAIAAKLGEIA</sequence>
<dbReference type="Pfam" id="PF19295">
    <property type="entry name" value="SufBD_N"/>
    <property type="match status" value="1"/>
</dbReference>
<comment type="similarity">
    <text evidence="1">Belongs to the iron-sulfur cluster assembly SufBD family.</text>
</comment>
<accession>A0A3D9HSA3</accession>
<proteinExistence type="inferred from homology"/>
<comment type="caution">
    <text evidence="4">The sequence shown here is derived from an EMBL/GenBank/DDBJ whole genome shotgun (WGS) entry which is preliminary data.</text>
</comment>
<dbReference type="Pfam" id="PF01458">
    <property type="entry name" value="SUFBD_core"/>
    <property type="match status" value="1"/>
</dbReference>
<evidence type="ECO:0000256" key="1">
    <source>
        <dbReference type="ARBA" id="ARBA00043967"/>
    </source>
</evidence>
<dbReference type="InterPro" id="IPR011542">
    <property type="entry name" value="SUF_FeS_clus_asmbl_SufD"/>
</dbReference>
<evidence type="ECO:0000313" key="5">
    <source>
        <dbReference type="Proteomes" id="UP000256845"/>
    </source>
</evidence>